<name>A0A097EH89_9SPHN</name>
<evidence type="ECO:0000256" key="1">
    <source>
        <dbReference type="SAM" id="Phobius"/>
    </source>
</evidence>
<protein>
    <submittedName>
        <fullName evidence="2">Membrane protein</fullName>
    </submittedName>
</protein>
<organism evidence="2 3">
    <name type="scientific">Sphingomonas taxi</name>
    <dbReference type="NCBI Taxonomy" id="1549858"/>
    <lineage>
        <taxon>Bacteria</taxon>
        <taxon>Pseudomonadati</taxon>
        <taxon>Pseudomonadota</taxon>
        <taxon>Alphaproteobacteria</taxon>
        <taxon>Sphingomonadales</taxon>
        <taxon>Sphingomonadaceae</taxon>
        <taxon>Sphingomonas</taxon>
    </lineage>
</organism>
<keyword evidence="1" id="KW-0812">Transmembrane</keyword>
<keyword evidence="3" id="KW-1185">Reference proteome</keyword>
<dbReference type="Proteomes" id="UP000033200">
    <property type="component" value="Chromosome"/>
</dbReference>
<sequence length="66" mass="7121">MLGAIVFTYGMLMSFVLQGATRNARLARPNPPMLQYVGYLLCGLSAGLSIMLLIMALTAKAPFPLM</sequence>
<dbReference type="EMBL" id="CP009571">
    <property type="protein sequence ID" value="AIT06930.1"/>
    <property type="molecule type" value="Genomic_DNA"/>
</dbReference>
<proteinExistence type="predicted"/>
<feature type="transmembrane region" description="Helical" evidence="1">
    <location>
        <begin position="6"/>
        <end position="24"/>
    </location>
</feature>
<dbReference type="HOGENOM" id="CLU_206642_0_0_5"/>
<dbReference type="KEGG" id="stax:MC45_11690"/>
<evidence type="ECO:0000313" key="2">
    <source>
        <dbReference type="EMBL" id="AIT06930.1"/>
    </source>
</evidence>
<accession>A0A097EH89</accession>
<evidence type="ECO:0000313" key="3">
    <source>
        <dbReference type="Proteomes" id="UP000033200"/>
    </source>
</evidence>
<reference evidence="2 3" key="1">
    <citation type="submission" date="2014-09" db="EMBL/GenBank/DDBJ databases">
        <title>Using Illumina technology Improving SMRT sequencing Genome Assembly by RASTools.</title>
        <authorList>
            <person name="Zhou Y."/>
            <person name="Ma T."/>
            <person name="Liu T."/>
        </authorList>
    </citation>
    <scope>NUCLEOTIDE SEQUENCE [LARGE SCALE GENOMIC DNA]</scope>
    <source>
        <strain evidence="2 3">ATCC 55669</strain>
    </source>
</reference>
<gene>
    <name evidence="2" type="ORF">MC45_11690</name>
</gene>
<feature type="transmembrane region" description="Helical" evidence="1">
    <location>
        <begin position="36"/>
        <end position="59"/>
    </location>
</feature>
<keyword evidence="1" id="KW-0472">Membrane</keyword>
<keyword evidence="1" id="KW-1133">Transmembrane helix</keyword>
<dbReference type="eggNOG" id="ENOG5031C7E">
    <property type="taxonomic scope" value="Bacteria"/>
</dbReference>
<dbReference type="AlphaFoldDB" id="A0A097EH89"/>
<dbReference type="RefSeq" id="WP_038663336.1">
    <property type="nucleotide sequence ID" value="NZ_CP009571.1"/>
</dbReference>